<keyword evidence="2 5" id="KW-0812">Transmembrane</keyword>
<evidence type="ECO:0000259" key="6">
    <source>
        <dbReference type="PROSITE" id="PS50850"/>
    </source>
</evidence>
<feature type="transmembrane region" description="Helical" evidence="5">
    <location>
        <begin position="215"/>
        <end position="235"/>
    </location>
</feature>
<dbReference type="SUPFAM" id="SSF103473">
    <property type="entry name" value="MFS general substrate transporter"/>
    <property type="match status" value="1"/>
</dbReference>
<dbReference type="Pfam" id="PF07690">
    <property type="entry name" value="MFS_1"/>
    <property type="match status" value="1"/>
</dbReference>
<sequence length="407" mass="41234">MPVHETTALPPRRAPMVTPARVAVSLLFLANGFLVGSWAPKIPEFAARLELSKSALGMMIFCFGIGSLVAMPLVGAAIARRGSRSVLKLLALMSGASMLMVTFAPGILTAAAGLFAFGALIGGMDVAMNANAVEVERRQGRAIMSSCHGFWSLGGVLGSGLGGLVIAGAGVAVHALAALAAVLVMVAIAWPRVMADPPAPHVPVDGSAAPSMVRAIFGSGATVWLIGLMCLLSMLPEGAVLDWGALYLRQELGASAALSGFGFGAFSATMALVRFVGDIVRDRFGAVATMRGSVLLAMAGMAISGMAGSAEMVIAGYGIAGLGLANMVPIAFSAAGNLPGLPPGVGISLVTFMGYSGILFFPSIIGFIAEHTGFAAIFTAIPVLLLLVLALSGLVSHADSNRPDGEA</sequence>
<dbReference type="Proteomes" id="UP000246352">
    <property type="component" value="Unassembled WGS sequence"/>
</dbReference>
<evidence type="ECO:0000256" key="5">
    <source>
        <dbReference type="SAM" id="Phobius"/>
    </source>
</evidence>
<proteinExistence type="predicted"/>
<dbReference type="RefSeq" id="WP_110033630.1">
    <property type="nucleotide sequence ID" value="NZ_QGTR01000005.1"/>
</dbReference>
<reference evidence="7 8" key="1">
    <citation type="submission" date="2018-05" db="EMBL/GenBank/DDBJ databases">
        <title>Genomic Encyclopedia of Type Strains, Phase IV (KMG-IV): sequencing the most valuable type-strain genomes for metagenomic binning, comparative biology and taxonomic classification.</title>
        <authorList>
            <person name="Goeker M."/>
        </authorList>
    </citation>
    <scope>NUCLEOTIDE SEQUENCE [LARGE SCALE GENOMIC DNA]</scope>
    <source>
        <strain evidence="7 8">DSM 16791</strain>
    </source>
</reference>
<feature type="domain" description="Major facilitator superfamily (MFS) profile" evidence="6">
    <location>
        <begin position="20"/>
        <end position="400"/>
    </location>
</feature>
<dbReference type="InterPro" id="IPR011701">
    <property type="entry name" value="MFS"/>
</dbReference>
<evidence type="ECO:0000256" key="2">
    <source>
        <dbReference type="ARBA" id="ARBA00022692"/>
    </source>
</evidence>
<accession>A0A317PF00</accession>
<comment type="caution">
    <text evidence="7">The sequence shown here is derived from an EMBL/GenBank/DDBJ whole genome shotgun (WGS) entry which is preliminary data.</text>
</comment>
<dbReference type="GO" id="GO:0022857">
    <property type="term" value="F:transmembrane transporter activity"/>
    <property type="evidence" value="ECO:0007669"/>
    <property type="project" value="InterPro"/>
</dbReference>
<keyword evidence="3 5" id="KW-1133">Transmembrane helix</keyword>
<dbReference type="Gene3D" id="1.20.1250.20">
    <property type="entry name" value="MFS general substrate transporter like domains"/>
    <property type="match status" value="2"/>
</dbReference>
<feature type="transmembrane region" description="Helical" evidence="5">
    <location>
        <begin position="374"/>
        <end position="395"/>
    </location>
</feature>
<feature type="transmembrane region" description="Helical" evidence="5">
    <location>
        <begin position="314"/>
        <end position="335"/>
    </location>
</feature>
<feature type="transmembrane region" description="Helical" evidence="5">
    <location>
        <begin position="110"/>
        <end position="128"/>
    </location>
</feature>
<keyword evidence="8" id="KW-1185">Reference proteome</keyword>
<keyword evidence="4 5" id="KW-0472">Membrane</keyword>
<feature type="transmembrane region" description="Helical" evidence="5">
    <location>
        <begin position="149"/>
        <end position="169"/>
    </location>
</feature>
<evidence type="ECO:0000256" key="1">
    <source>
        <dbReference type="ARBA" id="ARBA00004141"/>
    </source>
</evidence>
<dbReference type="InterPro" id="IPR051788">
    <property type="entry name" value="MFS_Transporter"/>
</dbReference>
<dbReference type="PROSITE" id="PS50850">
    <property type="entry name" value="MFS"/>
    <property type="match status" value="1"/>
</dbReference>
<dbReference type="GO" id="GO:0016020">
    <property type="term" value="C:membrane"/>
    <property type="evidence" value="ECO:0007669"/>
    <property type="project" value="UniProtKB-SubCell"/>
</dbReference>
<evidence type="ECO:0000256" key="3">
    <source>
        <dbReference type="ARBA" id="ARBA00022989"/>
    </source>
</evidence>
<name>A0A317PF00_9HYPH</name>
<feature type="transmembrane region" description="Helical" evidence="5">
    <location>
        <begin position="288"/>
        <end position="308"/>
    </location>
</feature>
<protein>
    <submittedName>
        <fullName evidence="7">Fucose permease</fullName>
    </submittedName>
</protein>
<dbReference type="PANTHER" id="PTHR23514">
    <property type="entry name" value="BYPASS OF STOP CODON PROTEIN 6"/>
    <property type="match status" value="1"/>
</dbReference>
<dbReference type="PANTHER" id="PTHR23514:SF13">
    <property type="entry name" value="INNER MEMBRANE PROTEIN YBJJ"/>
    <property type="match status" value="1"/>
</dbReference>
<dbReference type="InterPro" id="IPR020846">
    <property type="entry name" value="MFS_dom"/>
</dbReference>
<dbReference type="EMBL" id="QGTR01000005">
    <property type="protein sequence ID" value="PWV98210.1"/>
    <property type="molecule type" value="Genomic_DNA"/>
</dbReference>
<organism evidence="7 8">
    <name type="scientific">Hoeflea marina</name>
    <dbReference type="NCBI Taxonomy" id="274592"/>
    <lineage>
        <taxon>Bacteria</taxon>
        <taxon>Pseudomonadati</taxon>
        <taxon>Pseudomonadota</taxon>
        <taxon>Alphaproteobacteria</taxon>
        <taxon>Hyphomicrobiales</taxon>
        <taxon>Rhizobiaceae</taxon>
        <taxon>Hoeflea</taxon>
    </lineage>
</organism>
<evidence type="ECO:0000313" key="8">
    <source>
        <dbReference type="Proteomes" id="UP000246352"/>
    </source>
</evidence>
<feature type="transmembrane region" description="Helical" evidence="5">
    <location>
        <begin position="20"/>
        <end position="38"/>
    </location>
</feature>
<feature type="transmembrane region" description="Helical" evidence="5">
    <location>
        <begin position="255"/>
        <end position="276"/>
    </location>
</feature>
<dbReference type="InterPro" id="IPR036259">
    <property type="entry name" value="MFS_trans_sf"/>
</dbReference>
<dbReference type="AlphaFoldDB" id="A0A317PF00"/>
<feature type="transmembrane region" description="Helical" evidence="5">
    <location>
        <begin position="347"/>
        <end position="368"/>
    </location>
</feature>
<feature type="transmembrane region" description="Helical" evidence="5">
    <location>
        <begin position="58"/>
        <end position="79"/>
    </location>
</feature>
<evidence type="ECO:0000313" key="7">
    <source>
        <dbReference type="EMBL" id="PWV98210.1"/>
    </source>
</evidence>
<dbReference type="CDD" id="cd17393">
    <property type="entry name" value="MFS_MosC_like"/>
    <property type="match status" value="1"/>
</dbReference>
<gene>
    <name evidence="7" type="ORF">DFR52_105191</name>
</gene>
<comment type="subcellular location">
    <subcellularLocation>
        <location evidence="1">Membrane</location>
        <topology evidence="1">Multi-pass membrane protein</topology>
    </subcellularLocation>
</comment>
<feature type="transmembrane region" description="Helical" evidence="5">
    <location>
        <begin position="175"/>
        <end position="194"/>
    </location>
</feature>
<evidence type="ECO:0000256" key="4">
    <source>
        <dbReference type="ARBA" id="ARBA00023136"/>
    </source>
</evidence>
<dbReference type="OrthoDB" id="9810941at2"/>